<comment type="similarity">
    <text evidence="1 7">Belongs to the peptidase M16 family.</text>
</comment>
<evidence type="ECO:0000313" key="14">
    <source>
        <dbReference type="Proteomes" id="UP000242474"/>
    </source>
</evidence>
<evidence type="ECO:0000256" key="1">
    <source>
        <dbReference type="ARBA" id="ARBA00007261"/>
    </source>
</evidence>
<dbReference type="GO" id="GO:0006508">
    <property type="term" value="P:proteolysis"/>
    <property type="evidence" value="ECO:0007669"/>
    <property type="project" value="UniProtKB-KW"/>
</dbReference>
<dbReference type="InterPro" id="IPR011249">
    <property type="entry name" value="Metalloenz_LuxS/M16"/>
</dbReference>
<dbReference type="InterPro" id="IPR011765">
    <property type="entry name" value="Pept_M16_N"/>
</dbReference>
<dbReference type="Pfam" id="PF05193">
    <property type="entry name" value="Peptidase_M16_C"/>
    <property type="match status" value="1"/>
</dbReference>
<dbReference type="InterPro" id="IPR001431">
    <property type="entry name" value="Pept_M16_Zn_BS"/>
</dbReference>
<evidence type="ECO:0000256" key="5">
    <source>
        <dbReference type="ARBA" id="ARBA00022833"/>
    </source>
</evidence>
<feature type="domain" description="Coenzyme PQQ synthesis protein F-like C-terminal lobe" evidence="12">
    <location>
        <begin position="740"/>
        <end position="838"/>
    </location>
</feature>
<name>A0A2G5B0J4_COERN</name>
<dbReference type="InterPro" id="IPR054734">
    <property type="entry name" value="PqqF-like_C_4"/>
</dbReference>
<dbReference type="GO" id="GO:0005737">
    <property type="term" value="C:cytoplasm"/>
    <property type="evidence" value="ECO:0007669"/>
    <property type="project" value="UniProtKB-ARBA"/>
</dbReference>
<evidence type="ECO:0008006" key="15">
    <source>
        <dbReference type="Google" id="ProtNLM"/>
    </source>
</evidence>
<evidence type="ECO:0000259" key="12">
    <source>
        <dbReference type="Pfam" id="PF22456"/>
    </source>
</evidence>
<sequence length="1047" mass="118318">AICISDDNAKTATVSLSVGVGSYANPSNTLGLAHLLEHMLFMGSAKYPEDGSINAFISNNSGRCSAYTSGAKTSYFFNFDNGVLDEALDRISSCFIEPLLRVDAIGREANVVDSEYQFKITNDKRRQYALEEFLSNPNHPFSQFKCGNCSTLNSSAPEGLRKKLVEFYKRYYSADIIKLVISGNYSLDELTEMAVARFSAIESKGDTRPILSGHPLTKNELGKIIRFETLSDISKICIKFALPDTRPHERTRPFRYITWLINHEGSASLTQYLRSNGLATDIFASIRYECVNFSILNITFNVTTKGLEHYEQIVKAFFAYLHMVARCGPQKRIYDEIANSLKLNYDYYEQGPATKYTLDLSVSALNIYQLPEHMISRSSLMGDFDSSLISAALDLCNPTNYRLLIGTKFHDGVEFSMKEKYYGVPYNVSDLPEKLTTALSEDKQLQDNFHLPEPNAFIPEDFSILSQIDARPELDKSVPTLLKYNDSLELWYRQDDKFYLPKGAMMIEIMSPIVNSSPRNRAIFNILSRCWRYIMTEKLYGTRFAGLSYVINDLRSGIAVSINGFSHKLPLLAKQTIEILRHSTINKSVFDNCIKDAQEMYSQIRMSSTYAQAPEWISQLLVEHEWHTVDLQESLSSITLKMLNELSRNLFEQVRVKMLVTGNFTEEQAVSIGSTVQEIIKSQLLPVCQVPQTRVVHLDPGYYFLPKAVLNTKGTQGFAVAYIQIGRKFDIHAHMVSQVLDNLFKQPFFNQLRTSEQLGYVVFANTWGFDEGSLFAKLSVQSESNPIYLSLRITEFLRAYRQTLVDIDASKVTKSAETLVSKRQEKLKSIASEAYRMWNHIASGDYDYQLIDKEIACLHNITKDDLVQMWDTYINPDTAPKYTRTDLHIWPTSAQRPSSADIEKYPASILALQRVIKDGVDSELGLEDLSAFVISASKSNDLGSAFDQLMERCRKSKQSSQDGSSEDSNSDVDVKIQKIKTGLQMALKATANTPSYHRHSSVDFTNIGMTQTCEGIWVIEDSAKFQSTQALNALLIPATELVPKYDN</sequence>
<dbReference type="PROSITE" id="PS00143">
    <property type="entry name" value="INSULINASE"/>
    <property type="match status" value="1"/>
</dbReference>
<keyword evidence="3" id="KW-0479">Metal-binding</keyword>
<dbReference type="InterPro" id="IPR050626">
    <property type="entry name" value="Peptidase_M16"/>
</dbReference>
<dbReference type="InterPro" id="IPR032632">
    <property type="entry name" value="Peptidase_M16_M"/>
</dbReference>
<accession>A0A2G5B0J4</accession>
<gene>
    <name evidence="13" type="ORF">COEREDRAFT_52034</name>
</gene>
<feature type="domain" description="Peptidase M16 N-terminal" evidence="9">
    <location>
        <begin position="4"/>
        <end position="130"/>
    </location>
</feature>
<dbReference type="Pfam" id="PF22456">
    <property type="entry name" value="PqqF-like_C_4"/>
    <property type="match status" value="1"/>
</dbReference>
<keyword evidence="5" id="KW-0862">Zinc</keyword>
<protein>
    <recommendedName>
        <fullName evidence="15">LuxS/MPP-like metallohydrolase</fullName>
    </recommendedName>
</protein>
<dbReference type="Pfam" id="PF00675">
    <property type="entry name" value="Peptidase_M16"/>
    <property type="match status" value="1"/>
</dbReference>
<evidence type="ECO:0000256" key="4">
    <source>
        <dbReference type="ARBA" id="ARBA00022801"/>
    </source>
</evidence>
<dbReference type="Proteomes" id="UP000242474">
    <property type="component" value="Unassembled WGS sequence"/>
</dbReference>
<dbReference type="AlphaFoldDB" id="A0A2G5B0J4"/>
<dbReference type="STRING" id="763665.A0A2G5B0J4"/>
<evidence type="ECO:0000256" key="7">
    <source>
        <dbReference type="RuleBase" id="RU004447"/>
    </source>
</evidence>
<keyword evidence="14" id="KW-1185">Reference proteome</keyword>
<organism evidence="13 14">
    <name type="scientific">Coemansia reversa (strain ATCC 12441 / NRRL 1564)</name>
    <dbReference type="NCBI Taxonomy" id="763665"/>
    <lineage>
        <taxon>Eukaryota</taxon>
        <taxon>Fungi</taxon>
        <taxon>Fungi incertae sedis</taxon>
        <taxon>Zoopagomycota</taxon>
        <taxon>Kickxellomycotina</taxon>
        <taxon>Kickxellomycetes</taxon>
        <taxon>Kickxellales</taxon>
        <taxon>Kickxellaceae</taxon>
        <taxon>Coemansia</taxon>
    </lineage>
</organism>
<feature type="domain" description="Peptidase M16 middle/third" evidence="11">
    <location>
        <begin position="345"/>
        <end position="631"/>
    </location>
</feature>
<keyword evidence="2" id="KW-0645">Protease</keyword>
<feature type="region of interest" description="Disordered" evidence="8">
    <location>
        <begin position="954"/>
        <end position="973"/>
    </location>
</feature>
<feature type="domain" description="Peptidase M16 C-terminal" evidence="10">
    <location>
        <begin position="161"/>
        <end position="341"/>
    </location>
</feature>
<dbReference type="PANTHER" id="PTHR43690">
    <property type="entry name" value="NARDILYSIN"/>
    <property type="match status" value="1"/>
</dbReference>
<proteinExistence type="inferred from homology"/>
<dbReference type="OrthoDB" id="952271at2759"/>
<dbReference type="SUPFAM" id="SSF63411">
    <property type="entry name" value="LuxS/MPP-like metallohydrolase"/>
    <property type="match status" value="4"/>
</dbReference>
<evidence type="ECO:0000256" key="3">
    <source>
        <dbReference type="ARBA" id="ARBA00022723"/>
    </source>
</evidence>
<dbReference type="PANTHER" id="PTHR43690:SF18">
    <property type="entry name" value="INSULIN-DEGRADING ENZYME-RELATED"/>
    <property type="match status" value="1"/>
</dbReference>
<evidence type="ECO:0000259" key="9">
    <source>
        <dbReference type="Pfam" id="PF00675"/>
    </source>
</evidence>
<dbReference type="Pfam" id="PF16187">
    <property type="entry name" value="Peptidase_M16_M"/>
    <property type="match status" value="1"/>
</dbReference>
<dbReference type="Gene3D" id="3.30.830.10">
    <property type="entry name" value="Metalloenzyme, LuxS/M16 peptidase-like"/>
    <property type="match status" value="4"/>
</dbReference>
<dbReference type="InterPro" id="IPR007863">
    <property type="entry name" value="Peptidase_M16_C"/>
</dbReference>
<dbReference type="EMBL" id="KZ303684">
    <property type="protein sequence ID" value="PIA12534.1"/>
    <property type="molecule type" value="Genomic_DNA"/>
</dbReference>
<evidence type="ECO:0000256" key="8">
    <source>
        <dbReference type="SAM" id="MobiDB-lite"/>
    </source>
</evidence>
<keyword evidence="4" id="KW-0378">Hydrolase</keyword>
<reference evidence="13 14" key="1">
    <citation type="journal article" date="2015" name="Genome Biol. Evol.">
        <title>Phylogenomic analyses indicate that early fungi evolved digesting cell walls of algal ancestors of land plants.</title>
        <authorList>
            <person name="Chang Y."/>
            <person name="Wang S."/>
            <person name="Sekimoto S."/>
            <person name="Aerts A.L."/>
            <person name="Choi C."/>
            <person name="Clum A."/>
            <person name="LaButti K.M."/>
            <person name="Lindquist E.A."/>
            <person name="Yee Ngan C."/>
            <person name="Ohm R.A."/>
            <person name="Salamov A.A."/>
            <person name="Grigoriev I.V."/>
            <person name="Spatafora J.W."/>
            <person name="Berbee M.L."/>
        </authorList>
    </citation>
    <scope>NUCLEOTIDE SEQUENCE [LARGE SCALE GENOMIC DNA]</scope>
    <source>
        <strain evidence="13 14">NRRL 1564</strain>
    </source>
</reference>
<feature type="non-terminal residue" evidence="13">
    <location>
        <position position="1"/>
    </location>
</feature>
<dbReference type="FunFam" id="3.30.830.10:FF:000005">
    <property type="entry name" value="nardilysin isoform X1"/>
    <property type="match status" value="1"/>
</dbReference>
<evidence type="ECO:0000259" key="11">
    <source>
        <dbReference type="Pfam" id="PF16187"/>
    </source>
</evidence>
<evidence type="ECO:0000256" key="6">
    <source>
        <dbReference type="ARBA" id="ARBA00023049"/>
    </source>
</evidence>
<dbReference type="GO" id="GO:0046872">
    <property type="term" value="F:metal ion binding"/>
    <property type="evidence" value="ECO:0007669"/>
    <property type="project" value="UniProtKB-KW"/>
</dbReference>
<evidence type="ECO:0000256" key="2">
    <source>
        <dbReference type="ARBA" id="ARBA00022670"/>
    </source>
</evidence>
<evidence type="ECO:0000259" key="10">
    <source>
        <dbReference type="Pfam" id="PF05193"/>
    </source>
</evidence>
<evidence type="ECO:0000313" key="13">
    <source>
        <dbReference type="EMBL" id="PIA12534.1"/>
    </source>
</evidence>
<dbReference type="GO" id="GO:0004222">
    <property type="term" value="F:metalloendopeptidase activity"/>
    <property type="evidence" value="ECO:0007669"/>
    <property type="project" value="InterPro"/>
</dbReference>
<keyword evidence="6" id="KW-0482">Metalloprotease</keyword>